<dbReference type="AlphaFoldDB" id="A0AAE0LNI4"/>
<gene>
    <name evidence="2" type="ORF">B0H64DRAFT_468909</name>
</gene>
<evidence type="ECO:0000313" key="3">
    <source>
        <dbReference type="Proteomes" id="UP001278766"/>
    </source>
</evidence>
<sequence length="166" mass="18413">MADSVNPPTRNIFARIQNATDHELRTVLSGLCADEATRKEAMEMFSRLEKLKGGDQPPTTLHICLNCKASYSAGQNTSDACRYHPGVVDINHESEAWEDCDPWQIYDDDEMREEHPEGFMWTCCYKPLDTAGCKPAFHQQGGAKAPAASPSLPADEKGGNKRARRS</sequence>
<dbReference type="PANTHER" id="PTHR38167:SF1">
    <property type="entry name" value="C2H2-TYPE DOMAIN-CONTAINING PROTEIN"/>
    <property type="match status" value="1"/>
</dbReference>
<reference evidence="2" key="1">
    <citation type="journal article" date="2023" name="Mol. Phylogenet. Evol.">
        <title>Genome-scale phylogeny and comparative genomics of the fungal order Sordariales.</title>
        <authorList>
            <person name="Hensen N."/>
            <person name="Bonometti L."/>
            <person name="Westerberg I."/>
            <person name="Brannstrom I.O."/>
            <person name="Guillou S."/>
            <person name="Cros-Aarteil S."/>
            <person name="Calhoun S."/>
            <person name="Haridas S."/>
            <person name="Kuo A."/>
            <person name="Mondo S."/>
            <person name="Pangilinan J."/>
            <person name="Riley R."/>
            <person name="LaButti K."/>
            <person name="Andreopoulos B."/>
            <person name="Lipzen A."/>
            <person name="Chen C."/>
            <person name="Yan M."/>
            <person name="Daum C."/>
            <person name="Ng V."/>
            <person name="Clum A."/>
            <person name="Steindorff A."/>
            <person name="Ohm R.A."/>
            <person name="Martin F."/>
            <person name="Silar P."/>
            <person name="Natvig D.O."/>
            <person name="Lalanne C."/>
            <person name="Gautier V."/>
            <person name="Ament-Velasquez S.L."/>
            <person name="Kruys A."/>
            <person name="Hutchinson M.I."/>
            <person name="Powell A.J."/>
            <person name="Barry K."/>
            <person name="Miller A.N."/>
            <person name="Grigoriev I.V."/>
            <person name="Debuchy R."/>
            <person name="Gladieux P."/>
            <person name="Hiltunen Thoren M."/>
            <person name="Johannesson H."/>
        </authorList>
    </citation>
    <scope>NUCLEOTIDE SEQUENCE</scope>
    <source>
        <strain evidence="2">CBS 168.71</strain>
    </source>
</reference>
<comment type="caution">
    <text evidence="2">The sequence shown here is derived from an EMBL/GenBank/DDBJ whole genome shotgun (WGS) entry which is preliminary data.</text>
</comment>
<evidence type="ECO:0000256" key="1">
    <source>
        <dbReference type="SAM" id="MobiDB-lite"/>
    </source>
</evidence>
<reference evidence="2" key="2">
    <citation type="submission" date="2023-06" db="EMBL/GenBank/DDBJ databases">
        <authorList>
            <consortium name="Lawrence Berkeley National Laboratory"/>
            <person name="Haridas S."/>
            <person name="Hensen N."/>
            <person name="Bonometti L."/>
            <person name="Westerberg I."/>
            <person name="Brannstrom I.O."/>
            <person name="Guillou S."/>
            <person name="Cros-Aarteil S."/>
            <person name="Calhoun S."/>
            <person name="Kuo A."/>
            <person name="Mondo S."/>
            <person name="Pangilinan J."/>
            <person name="Riley R."/>
            <person name="Labutti K."/>
            <person name="Andreopoulos B."/>
            <person name="Lipzen A."/>
            <person name="Chen C."/>
            <person name="Yanf M."/>
            <person name="Daum C."/>
            <person name="Ng V."/>
            <person name="Clum A."/>
            <person name="Steindorff A."/>
            <person name="Ohm R."/>
            <person name="Martin F."/>
            <person name="Silar P."/>
            <person name="Natvig D."/>
            <person name="Lalanne C."/>
            <person name="Gautier V."/>
            <person name="Ament-Velasquez S.L."/>
            <person name="Kruys A."/>
            <person name="Hutchinson M.I."/>
            <person name="Powell A.J."/>
            <person name="Barry K."/>
            <person name="Miller A.N."/>
            <person name="Grigoriev I.V."/>
            <person name="Debuchy R."/>
            <person name="Gladieux P."/>
            <person name="Thoren M.H."/>
            <person name="Johannesson H."/>
        </authorList>
    </citation>
    <scope>NUCLEOTIDE SEQUENCE</scope>
    <source>
        <strain evidence="2">CBS 168.71</strain>
    </source>
</reference>
<evidence type="ECO:0008006" key="4">
    <source>
        <dbReference type="Google" id="ProtNLM"/>
    </source>
</evidence>
<dbReference type="PANTHER" id="PTHR38167">
    <property type="entry name" value="C2H2-TYPE DOMAIN-CONTAINING PROTEIN"/>
    <property type="match status" value="1"/>
</dbReference>
<feature type="region of interest" description="Disordered" evidence="1">
    <location>
        <begin position="136"/>
        <end position="166"/>
    </location>
</feature>
<dbReference type="EMBL" id="JAUEPN010000008">
    <property type="protein sequence ID" value="KAK3292006.1"/>
    <property type="molecule type" value="Genomic_DNA"/>
</dbReference>
<protein>
    <recommendedName>
        <fullName evidence="4">C2H2-type domain-containing protein</fullName>
    </recommendedName>
</protein>
<evidence type="ECO:0000313" key="2">
    <source>
        <dbReference type="EMBL" id="KAK3292006.1"/>
    </source>
</evidence>
<accession>A0AAE0LNI4</accession>
<name>A0AAE0LNI4_9PEZI</name>
<proteinExistence type="predicted"/>
<dbReference type="RefSeq" id="XP_062655520.1">
    <property type="nucleotide sequence ID" value="XM_062807776.1"/>
</dbReference>
<organism evidence="2 3">
    <name type="scientific">Chaetomium fimeti</name>
    <dbReference type="NCBI Taxonomy" id="1854472"/>
    <lineage>
        <taxon>Eukaryota</taxon>
        <taxon>Fungi</taxon>
        <taxon>Dikarya</taxon>
        <taxon>Ascomycota</taxon>
        <taxon>Pezizomycotina</taxon>
        <taxon>Sordariomycetes</taxon>
        <taxon>Sordariomycetidae</taxon>
        <taxon>Sordariales</taxon>
        <taxon>Chaetomiaceae</taxon>
        <taxon>Chaetomium</taxon>
    </lineage>
</organism>
<keyword evidence="3" id="KW-1185">Reference proteome</keyword>
<dbReference type="Proteomes" id="UP001278766">
    <property type="component" value="Unassembled WGS sequence"/>
</dbReference>
<feature type="compositionally biased region" description="Low complexity" evidence="1">
    <location>
        <begin position="143"/>
        <end position="153"/>
    </location>
</feature>
<dbReference type="GeneID" id="87844724"/>